<protein>
    <recommendedName>
        <fullName evidence="3">Winged helix-turn-helix domain-containing protein</fullName>
    </recommendedName>
</protein>
<comment type="caution">
    <text evidence="1">The sequence shown here is derived from an EMBL/GenBank/DDBJ whole genome shotgun (WGS) entry which is preliminary data.</text>
</comment>
<accession>A0A8J3JM19</accession>
<dbReference type="PANTHER" id="PTHR30528">
    <property type="entry name" value="CYTOPLASMIC PROTEIN"/>
    <property type="match status" value="1"/>
</dbReference>
<dbReference type="AlphaFoldDB" id="A0A8J3JM19"/>
<organism evidence="1 2">
    <name type="scientific">Catellatospora bangladeshensis</name>
    <dbReference type="NCBI Taxonomy" id="310355"/>
    <lineage>
        <taxon>Bacteria</taxon>
        <taxon>Bacillati</taxon>
        <taxon>Actinomycetota</taxon>
        <taxon>Actinomycetes</taxon>
        <taxon>Micromonosporales</taxon>
        <taxon>Micromonosporaceae</taxon>
        <taxon>Catellatospora</taxon>
    </lineage>
</organism>
<sequence>MPVHQLSRADARRIAVRAQLLGRPRPGSLLDVVRQLTLLQYDQTAAVAPSADLVLWSRLGSAYRPADLQAALGDQRLVEVQGMIRPAEDLALHRADMADWPGRGELADWLEFRQDWVAANRGCRLDILSRLRADGPLAARELPDTCDVPWQSSGWTNDRNVQRMLDLMEARGEVAVAGRDSRGRLWDLAERIYPDDHVVPAEEAARIRAERRLRSLGIARSRGVSTQAEPGDVLEAGEPAVIEGVRGRWRVDPAQLDQPFQGRTVLLSPLDRLVFDRKRMTDLFEFDYQLEMYKPAAKRRWGYWALPILHGDRLVGKLDATADRRAGMLRVDAIHQDAPFPKALSAAVHTEIADLAGWLGLGLDLPGD</sequence>
<evidence type="ECO:0000313" key="1">
    <source>
        <dbReference type="EMBL" id="GIF83078.1"/>
    </source>
</evidence>
<proteinExistence type="predicted"/>
<dbReference type="PANTHER" id="PTHR30528:SF0">
    <property type="entry name" value="CYTOPLASMIC PROTEIN"/>
    <property type="match status" value="1"/>
</dbReference>
<dbReference type="EMBL" id="BONF01000026">
    <property type="protein sequence ID" value="GIF83078.1"/>
    <property type="molecule type" value="Genomic_DNA"/>
</dbReference>
<reference evidence="1 2" key="1">
    <citation type="submission" date="2021-01" db="EMBL/GenBank/DDBJ databases">
        <title>Whole genome shotgun sequence of Catellatospora bangladeshensis NBRC 107357.</title>
        <authorList>
            <person name="Komaki H."/>
            <person name="Tamura T."/>
        </authorList>
    </citation>
    <scope>NUCLEOTIDE SEQUENCE [LARGE SCALE GENOMIC DNA]</scope>
    <source>
        <strain evidence="1 2">NBRC 107357</strain>
    </source>
</reference>
<evidence type="ECO:0008006" key="3">
    <source>
        <dbReference type="Google" id="ProtNLM"/>
    </source>
</evidence>
<name>A0A8J3JM19_9ACTN</name>
<dbReference type="InterPro" id="IPR009351">
    <property type="entry name" value="AlkZ-like"/>
</dbReference>
<gene>
    <name evidence="1" type="ORF">Cba03nite_44270</name>
</gene>
<evidence type="ECO:0000313" key="2">
    <source>
        <dbReference type="Proteomes" id="UP000601223"/>
    </source>
</evidence>
<keyword evidence="2" id="KW-1185">Reference proteome</keyword>
<dbReference type="Proteomes" id="UP000601223">
    <property type="component" value="Unassembled WGS sequence"/>
</dbReference>
<dbReference type="Pfam" id="PF06224">
    <property type="entry name" value="AlkZ-like"/>
    <property type="match status" value="1"/>
</dbReference>
<dbReference type="RefSeq" id="WP_203749330.1">
    <property type="nucleotide sequence ID" value="NZ_BONF01000026.1"/>
</dbReference>